<name>A0ACC0BUG1_CATRO</name>
<sequence>MLELNERIQGWSPALQLGALPSDPVLNPFFLFSLLSLFLVQPALILLLIGAFHDYWNDETILISSRKNALNDGKEEPTGTKKPKIVAEGNGKKSEELAVTQTTVVQRL</sequence>
<evidence type="ECO:0000313" key="2">
    <source>
        <dbReference type="Proteomes" id="UP001060085"/>
    </source>
</evidence>
<dbReference type="EMBL" id="CM044702">
    <property type="protein sequence ID" value="KAI5676218.1"/>
    <property type="molecule type" value="Genomic_DNA"/>
</dbReference>
<organism evidence="1 2">
    <name type="scientific">Catharanthus roseus</name>
    <name type="common">Madagascar periwinkle</name>
    <name type="synonym">Vinca rosea</name>
    <dbReference type="NCBI Taxonomy" id="4058"/>
    <lineage>
        <taxon>Eukaryota</taxon>
        <taxon>Viridiplantae</taxon>
        <taxon>Streptophyta</taxon>
        <taxon>Embryophyta</taxon>
        <taxon>Tracheophyta</taxon>
        <taxon>Spermatophyta</taxon>
        <taxon>Magnoliopsida</taxon>
        <taxon>eudicotyledons</taxon>
        <taxon>Gunneridae</taxon>
        <taxon>Pentapetalae</taxon>
        <taxon>asterids</taxon>
        <taxon>lamiids</taxon>
        <taxon>Gentianales</taxon>
        <taxon>Apocynaceae</taxon>
        <taxon>Rauvolfioideae</taxon>
        <taxon>Vinceae</taxon>
        <taxon>Catharanthinae</taxon>
        <taxon>Catharanthus</taxon>
    </lineage>
</organism>
<dbReference type="Proteomes" id="UP001060085">
    <property type="component" value="Linkage Group LG02"/>
</dbReference>
<proteinExistence type="predicted"/>
<gene>
    <name evidence="1" type="ORF">M9H77_07168</name>
</gene>
<reference evidence="2" key="1">
    <citation type="journal article" date="2023" name="Nat. Plants">
        <title>Single-cell RNA sequencing provides a high-resolution roadmap for understanding the multicellular compartmentation of specialized metabolism.</title>
        <authorList>
            <person name="Sun S."/>
            <person name="Shen X."/>
            <person name="Li Y."/>
            <person name="Li Y."/>
            <person name="Wang S."/>
            <person name="Li R."/>
            <person name="Zhang H."/>
            <person name="Shen G."/>
            <person name="Guo B."/>
            <person name="Wei J."/>
            <person name="Xu J."/>
            <person name="St-Pierre B."/>
            <person name="Chen S."/>
            <person name="Sun C."/>
        </authorList>
    </citation>
    <scope>NUCLEOTIDE SEQUENCE [LARGE SCALE GENOMIC DNA]</scope>
</reference>
<accession>A0ACC0BUG1</accession>
<protein>
    <submittedName>
        <fullName evidence="1">Uncharacterized protein</fullName>
    </submittedName>
</protein>
<comment type="caution">
    <text evidence="1">The sequence shown here is derived from an EMBL/GenBank/DDBJ whole genome shotgun (WGS) entry which is preliminary data.</text>
</comment>
<evidence type="ECO:0000313" key="1">
    <source>
        <dbReference type="EMBL" id="KAI5676218.1"/>
    </source>
</evidence>
<keyword evidence="2" id="KW-1185">Reference proteome</keyword>